<accession>A0ABV7P523</accession>
<dbReference type="CDD" id="cd06223">
    <property type="entry name" value="PRTases_typeI"/>
    <property type="match status" value="1"/>
</dbReference>
<evidence type="ECO:0000313" key="2">
    <source>
        <dbReference type="Proteomes" id="UP001595645"/>
    </source>
</evidence>
<dbReference type="InterPro" id="IPR029057">
    <property type="entry name" value="PRTase-like"/>
</dbReference>
<dbReference type="Gene3D" id="3.40.50.2020">
    <property type="match status" value="1"/>
</dbReference>
<evidence type="ECO:0000313" key="1">
    <source>
        <dbReference type="EMBL" id="MFC3453531.1"/>
    </source>
</evidence>
<name>A0ABV7P523_9PSEU</name>
<dbReference type="EMBL" id="JBHRWK010000050">
    <property type="protein sequence ID" value="MFC3453531.1"/>
    <property type="molecule type" value="Genomic_DNA"/>
</dbReference>
<evidence type="ECO:0008006" key="3">
    <source>
        <dbReference type="Google" id="ProtNLM"/>
    </source>
</evidence>
<dbReference type="RefSeq" id="WP_378242287.1">
    <property type="nucleotide sequence ID" value="NZ_JBHRWK010000050.1"/>
</dbReference>
<sequence>MGAITFIPSANCPGPEHPSAGLARQIADLNPAARRIRLKIGPAFASEPFRSPRIGRFVVAQEFQPAIHGRHVLVVDDTWVSGDKAQSAALALKASGATKVTILCVARLLKYDWDDHRLLIEDLNDPYDALRCPVTGDSCPGTD</sequence>
<dbReference type="Proteomes" id="UP001595645">
    <property type="component" value="Unassembled WGS sequence"/>
</dbReference>
<dbReference type="InterPro" id="IPR000836">
    <property type="entry name" value="PRTase_dom"/>
</dbReference>
<comment type="caution">
    <text evidence="1">The sequence shown here is derived from an EMBL/GenBank/DDBJ whole genome shotgun (WGS) entry which is preliminary data.</text>
</comment>
<organism evidence="1 2">
    <name type="scientific">Amycolatopsis speibonae</name>
    <dbReference type="NCBI Taxonomy" id="1450224"/>
    <lineage>
        <taxon>Bacteria</taxon>
        <taxon>Bacillati</taxon>
        <taxon>Actinomycetota</taxon>
        <taxon>Actinomycetes</taxon>
        <taxon>Pseudonocardiales</taxon>
        <taxon>Pseudonocardiaceae</taxon>
        <taxon>Amycolatopsis</taxon>
    </lineage>
</organism>
<reference evidence="2" key="1">
    <citation type="journal article" date="2019" name="Int. J. Syst. Evol. Microbiol.">
        <title>The Global Catalogue of Microorganisms (GCM) 10K type strain sequencing project: providing services to taxonomists for standard genome sequencing and annotation.</title>
        <authorList>
            <consortium name="The Broad Institute Genomics Platform"/>
            <consortium name="The Broad Institute Genome Sequencing Center for Infectious Disease"/>
            <person name="Wu L."/>
            <person name="Ma J."/>
        </authorList>
    </citation>
    <scope>NUCLEOTIDE SEQUENCE [LARGE SCALE GENOMIC DNA]</scope>
    <source>
        <strain evidence="2">CGMCC 4.7676</strain>
    </source>
</reference>
<protein>
    <recommendedName>
        <fullName evidence="3">Phosphoribosyltransferase domain-containing protein</fullName>
    </recommendedName>
</protein>
<keyword evidence="2" id="KW-1185">Reference proteome</keyword>
<proteinExistence type="predicted"/>
<gene>
    <name evidence="1" type="ORF">ACFOSH_29175</name>
</gene>
<dbReference type="SUPFAM" id="SSF53271">
    <property type="entry name" value="PRTase-like"/>
    <property type="match status" value="1"/>
</dbReference>